<evidence type="ECO:0000256" key="4">
    <source>
        <dbReference type="ARBA" id="ARBA00022679"/>
    </source>
</evidence>
<keyword evidence="3" id="KW-0597">Phosphoprotein</keyword>
<dbReference type="PANTHER" id="PTHR43065:SF10">
    <property type="entry name" value="PEROXIDE STRESS-ACTIVATED HISTIDINE KINASE MAK3"/>
    <property type="match status" value="1"/>
</dbReference>
<reference evidence="10 11" key="1">
    <citation type="submission" date="2019-05" db="EMBL/GenBank/DDBJ databases">
        <title>Arcobacter sp. nov., isolated from sea sediment.</title>
        <authorList>
            <person name="Kim W."/>
        </authorList>
    </citation>
    <scope>NUCLEOTIDE SEQUENCE [LARGE SCALE GENOMIC DNA]</scope>
    <source>
        <strain evidence="10 11">CAU 1517</strain>
    </source>
</reference>
<dbReference type="InterPro" id="IPR036097">
    <property type="entry name" value="HisK_dim/P_sf"/>
</dbReference>
<dbReference type="PROSITE" id="PS50109">
    <property type="entry name" value="HIS_KIN"/>
    <property type="match status" value="1"/>
</dbReference>
<dbReference type="OrthoDB" id="9799273at2"/>
<evidence type="ECO:0000256" key="1">
    <source>
        <dbReference type="ARBA" id="ARBA00000085"/>
    </source>
</evidence>
<keyword evidence="11" id="KW-1185">Reference proteome</keyword>
<evidence type="ECO:0000259" key="9">
    <source>
        <dbReference type="PROSITE" id="PS50109"/>
    </source>
</evidence>
<name>A0A5R8XZN7_9BACT</name>
<evidence type="ECO:0000256" key="3">
    <source>
        <dbReference type="ARBA" id="ARBA00022553"/>
    </source>
</evidence>
<comment type="caution">
    <text evidence="10">The sequence shown here is derived from an EMBL/GenBank/DDBJ whole genome shotgun (WGS) entry which is preliminary data.</text>
</comment>
<dbReference type="GO" id="GO:0000155">
    <property type="term" value="F:phosphorelay sensor kinase activity"/>
    <property type="evidence" value="ECO:0007669"/>
    <property type="project" value="InterPro"/>
</dbReference>
<dbReference type="SMART" id="SM00387">
    <property type="entry name" value="HATPase_c"/>
    <property type="match status" value="1"/>
</dbReference>
<dbReference type="InterPro" id="IPR003594">
    <property type="entry name" value="HATPase_dom"/>
</dbReference>
<dbReference type="RefSeq" id="WP_138152663.1">
    <property type="nucleotide sequence ID" value="NZ_VANU01000004.1"/>
</dbReference>
<keyword evidence="7" id="KW-0067">ATP-binding</keyword>
<keyword evidence="4" id="KW-0808">Transferase</keyword>
<evidence type="ECO:0000313" key="10">
    <source>
        <dbReference type="EMBL" id="TLP37518.1"/>
    </source>
</evidence>
<evidence type="ECO:0000256" key="8">
    <source>
        <dbReference type="ARBA" id="ARBA00023012"/>
    </source>
</evidence>
<organism evidence="10 11">
    <name type="scientific">Arcobacter arenosus</name>
    <dbReference type="NCBI Taxonomy" id="2576037"/>
    <lineage>
        <taxon>Bacteria</taxon>
        <taxon>Pseudomonadati</taxon>
        <taxon>Campylobacterota</taxon>
        <taxon>Epsilonproteobacteria</taxon>
        <taxon>Campylobacterales</taxon>
        <taxon>Arcobacteraceae</taxon>
        <taxon>Arcobacter</taxon>
    </lineage>
</organism>
<dbReference type="GO" id="GO:0005524">
    <property type="term" value="F:ATP binding"/>
    <property type="evidence" value="ECO:0007669"/>
    <property type="project" value="UniProtKB-KW"/>
</dbReference>
<evidence type="ECO:0000256" key="7">
    <source>
        <dbReference type="ARBA" id="ARBA00022840"/>
    </source>
</evidence>
<protein>
    <recommendedName>
        <fullName evidence="2">histidine kinase</fullName>
        <ecNumber evidence="2">2.7.13.3</ecNumber>
    </recommendedName>
</protein>
<comment type="catalytic activity">
    <reaction evidence="1">
        <text>ATP + protein L-histidine = ADP + protein N-phospho-L-histidine.</text>
        <dbReference type="EC" id="2.7.13.3"/>
    </reaction>
</comment>
<dbReference type="InterPro" id="IPR005467">
    <property type="entry name" value="His_kinase_dom"/>
</dbReference>
<gene>
    <name evidence="10" type="ORF">FDK22_09330</name>
</gene>
<dbReference type="Pfam" id="PF02518">
    <property type="entry name" value="HATPase_c"/>
    <property type="match status" value="1"/>
</dbReference>
<proteinExistence type="predicted"/>
<dbReference type="EMBL" id="VANU01000004">
    <property type="protein sequence ID" value="TLP37518.1"/>
    <property type="molecule type" value="Genomic_DNA"/>
</dbReference>
<dbReference type="EC" id="2.7.13.3" evidence="2"/>
<dbReference type="PRINTS" id="PR00344">
    <property type="entry name" value="BCTRLSENSOR"/>
</dbReference>
<evidence type="ECO:0000256" key="2">
    <source>
        <dbReference type="ARBA" id="ARBA00012438"/>
    </source>
</evidence>
<evidence type="ECO:0000313" key="11">
    <source>
        <dbReference type="Proteomes" id="UP000308901"/>
    </source>
</evidence>
<feature type="domain" description="Histidine kinase" evidence="9">
    <location>
        <begin position="199"/>
        <end position="409"/>
    </location>
</feature>
<dbReference type="SUPFAM" id="SSF55874">
    <property type="entry name" value="ATPase domain of HSP90 chaperone/DNA topoisomerase II/histidine kinase"/>
    <property type="match status" value="1"/>
</dbReference>
<evidence type="ECO:0000256" key="5">
    <source>
        <dbReference type="ARBA" id="ARBA00022741"/>
    </source>
</evidence>
<sequence>MQDNLSHEIFLRLNKNNNSLSSTISEKDVYSIIQEIKTYKNETTADNILENQEEFTTLFFNAPIPCFIVDDSFKIEKVNNYVEKYFKKINTKTNFTSFIPKETLETFLNWMSYKEYLINDLEINFKCYDNSTRRFQIKAINHPINKHLYFFILIDIQQQYEMKENLQHLVDKEMKKSSNQLEMLKEQSRLASMGELIEIIIHQWISPLNGIKVRTEFIKNECKKDRLDKKTIENYTQEQIDNINHLITTLKEFRDFLKPKGELQCVKLLKLITYVRMLLKDVLVKNNVILNIDIDENFYIHVHQNEFTHVFINLINNSIDAFVENKKRVRNIDIYTKKDLTGFSIVFKDNAGGVSDYTLERLFDRHYTTKKEGTGIGLYLVKNIVEKIGGEISAKNISDGLEFIIHIAD</sequence>
<dbReference type="Gene3D" id="3.30.565.10">
    <property type="entry name" value="Histidine kinase-like ATPase, C-terminal domain"/>
    <property type="match status" value="1"/>
</dbReference>
<evidence type="ECO:0000256" key="6">
    <source>
        <dbReference type="ARBA" id="ARBA00022777"/>
    </source>
</evidence>
<dbReference type="InterPro" id="IPR036890">
    <property type="entry name" value="HATPase_C_sf"/>
</dbReference>
<keyword evidence="8" id="KW-0902">Two-component regulatory system</keyword>
<dbReference type="Gene3D" id="1.10.287.130">
    <property type="match status" value="1"/>
</dbReference>
<keyword evidence="6 10" id="KW-0418">Kinase</keyword>
<dbReference type="InterPro" id="IPR004358">
    <property type="entry name" value="Sig_transdc_His_kin-like_C"/>
</dbReference>
<dbReference type="SUPFAM" id="SSF47384">
    <property type="entry name" value="Homodimeric domain of signal transducing histidine kinase"/>
    <property type="match status" value="1"/>
</dbReference>
<accession>A0A5R8XZN7</accession>
<dbReference type="AlphaFoldDB" id="A0A5R8XZN7"/>
<keyword evidence="5" id="KW-0547">Nucleotide-binding</keyword>
<dbReference type="PANTHER" id="PTHR43065">
    <property type="entry name" value="SENSOR HISTIDINE KINASE"/>
    <property type="match status" value="1"/>
</dbReference>
<dbReference type="Proteomes" id="UP000308901">
    <property type="component" value="Unassembled WGS sequence"/>
</dbReference>